<proteinExistence type="predicted"/>
<sequence>MKNRILALGLTAGLGVFGSIGSTIVTASDAEALSGICGQYSTFSATNSSCDYRIMSFSTAGKSTVYGNAAGKGKKSTQMTCMAGITNYGVLHRV</sequence>
<keyword evidence="2" id="KW-1185">Reference proteome</keyword>
<dbReference type="EMBL" id="CP138359">
    <property type="protein sequence ID" value="WPF80868.1"/>
    <property type="molecule type" value="Genomic_DNA"/>
</dbReference>
<gene>
    <name evidence="1" type="ORF">SANBI_002108</name>
</gene>
<accession>A0AAF1C3H2</accession>
<dbReference type="AlphaFoldDB" id="A0AAF1C3H2"/>
<dbReference type="Proteomes" id="UP001304340">
    <property type="component" value="Chromosome"/>
</dbReference>
<organism evidence="1 2">
    <name type="scientific">Sanguibacter biliveldensis</name>
    <dbReference type="NCBI Taxonomy" id="3030830"/>
    <lineage>
        <taxon>Bacteria</taxon>
        <taxon>Bacillati</taxon>
        <taxon>Actinomycetota</taxon>
        <taxon>Actinomycetes</taxon>
        <taxon>Micrococcales</taxon>
        <taxon>Sanguibacteraceae</taxon>
        <taxon>Sanguibacter</taxon>
    </lineage>
</organism>
<reference evidence="2" key="1">
    <citation type="submission" date="2023-11" db="EMBL/GenBank/DDBJ databases">
        <authorList>
            <person name="Helweg L.P."/>
            <person name="Kiel A."/>
            <person name="Hitz F."/>
            <person name="Ruckert-Reed C."/>
            <person name="Busche T."/>
            <person name="Kaltschmidt B."/>
            <person name="Kaltschmidt C."/>
        </authorList>
    </citation>
    <scope>NUCLEOTIDE SEQUENCE [LARGE SCALE GENOMIC DNA]</scope>
    <source>
        <strain evidence="2">4.1</strain>
    </source>
</reference>
<dbReference type="RefSeq" id="WP_319154808.1">
    <property type="nucleotide sequence ID" value="NZ_CP138359.1"/>
</dbReference>
<dbReference type="KEGG" id="sbil:SANBI_002108"/>
<name>A0AAF1C3H2_9MICO</name>
<evidence type="ECO:0000313" key="1">
    <source>
        <dbReference type="EMBL" id="WPF80868.1"/>
    </source>
</evidence>
<evidence type="ECO:0000313" key="2">
    <source>
        <dbReference type="Proteomes" id="UP001304340"/>
    </source>
</evidence>
<protein>
    <submittedName>
        <fullName evidence="1">Uncharacterized protein</fullName>
    </submittedName>
</protein>